<accession>A0A918C5K2</accession>
<reference evidence="2" key="2">
    <citation type="submission" date="2020-09" db="EMBL/GenBank/DDBJ databases">
        <authorList>
            <person name="Sun Q."/>
            <person name="Ohkuma M."/>
        </authorList>
    </citation>
    <scope>NUCLEOTIDE SEQUENCE</scope>
    <source>
        <strain evidence="2">JCM 31311</strain>
    </source>
</reference>
<protein>
    <submittedName>
        <fullName evidence="2">Pyridoxamine 5'-phosphate oxidase</fullName>
    </submittedName>
</protein>
<feature type="domain" description="General stress protein FMN-binding split barrel" evidence="1">
    <location>
        <begin position="7"/>
        <end position="131"/>
    </location>
</feature>
<dbReference type="Proteomes" id="UP000603865">
    <property type="component" value="Unassembled WGS sequence"/>
</dbReference>
<comment type="caution">
    <text evidence="2">The sequence shown here is derived from an EMBL/GenBank/DDBJ whole genome shotgun (WGS) entry which is preliminary data.</text>
</comment>
<keyword evidence="3" id="KW-1185">Reference proteome</keyword>
<dbReference type="AlphaFoldDB" id="A0A918C5K2"/>
<gene>
    <name evidence="2" type="ORF">GCM10008957_20790</name>
</gene>
<dbReference type="PANTHER" id="PTHR34818:SF1">
    <property type="entry name" value="PROTEIN BLI-3"/>
    <property type="match status" value="1"/>
</dbReference>
<dbReference type="InterPro" id="IPR038725">
    <property type="entry name" value="YdaG_split_barrel_FMN-bd"/>
</dbReference>
<dbReference type="InterPro" id="IPR012349">
    <property type="entry name" value="Split_barrel_FMN-bd"/>
</dbReference>
<reference evidence="2" key="1">
    <citation type="journal article" date="2014" name="Int. J. Syst. Evol. Microbiol.">
        <title>Complete genome sequence of Corynebacterium casei LMG S-19264T (=DSM 44701T), isolated from a smear-ripened cheese.</title>
        <authorList>
            <consortium name="US DOE Joint Genome Institute (JGI-PGF)"/>
            <person name="Walter F."/>
            <person name="Albersmeier A."/>
            <person name="Kalinowski J."/>
            <person name="Ruckert C."/>
        </authorList>
    </citation>
    <scope>NUCLEOTIDE SEQUENCE</scope>
    <source>
        <strain evidence="2">JCM 31311</strain>
    </source>
</reference>
<dbReference type="Gene3D" id="2.30.110.10">
    <property type="entry name" value="Electron Transport, Fmn-binding Protein, Chain A"/>
    <property type="match status" value="1"/>
</dbReference>
<dbReference type="EMBL" id="BMQL01000009">
    <property type="protein sequence ID" value="GGR07923.1"/>
    <property type="molecule type" value="Genomic_DNA"/>
</dbReference>
<evidence type="ECO:0000313" key="3">
    <source>
        <dbReference type="Proteomes" id="UP000603865"/>
    </source>
</evidence>
<evidence type="ECO:0000259" key="1">
    <source>
        <dbReference type="Pfam" id="PF16242"/>
    </source>
</evidence>
<dbReference type="RefSeq" id="WP_189090047.1">
    <property type="nucleotide sequence ID" value="NZ_BMQL01000009.1"/>
</dbReference>
<dbReference type="InterPro" id="IPR052917">
    <property type="entry name" value="Stress-Dev_Protein"/>
</dbReference>
<evidence type="ECO:0000313" key="2">
    <source>
        <dbReference type="EMBL" id="GGR07923.1"/>
    </source>
</evidence>
<dbReference type="Pfam" id="PF16242">
    <property type="entry name" value="Pyrid_ox_like"/>
    <property type="match status" value="1"/>
</dbReference>
<name>A0A918C5K2_9DEIO</name>
<proteinExistence type="predicted"/>
<dbReference type="PANTHER" id="PTHR34818">
    <property type="entry name" value="PROTEIN BLI-3"/>
    <property type="match status" value="1"/>
</dbReference>
<dbReference type="SUPFAM" id="SSF50475">
    <property type="entry name" value="FMN-binding split barrel"/>
    <property type="match status" value="1"/>
</dbReference>
<organism evidence="2 3">
    <name type="scientific">Deinococcus ruber</name>
    <dbReference type="NCBI Taxonomy" id="1848197"/>
    <lineage>
        <taxon>Bacteria</taxon>
        <taxon>Thermotogati</taxon>
        <taxon>Deinococcota</taxon>
        <taxon>Deinococci</taxon>
        <taxon>Deinococcales</taxon>
        <taxon>Deinococcaceae</taxon>
        <taxon>Deinococcus</taxon>
    </lineage>
</organism>
<sequence>MSTRTLSELSKKMQKIDIAMLSTHTDHGNIGGRPMSNNGEVEYDGTSYYFTWDESRTVKDIEKDNKVSLAFQGEKAFLVAVEGKAKLVRDRKAMEKHWTPDLDRWFKDGLDTPGVVMIQVDATRIHYWDGEDDGEVKL</sequence>